<dbReference type="SUPFAM" id="SSF64602">
    <property type="entry name" value="F1 ATPase inhibitor, IF1, C-terminal domain"/>
    <property type="match status" value="1"/>
</dbReference>
<name>A0ABR4NVZ9_9SACH</name>
<dbReference type="Pfam" id="PF04568">
    <property type="entry name" value="IATP"/>
    <property type="match status" value="1"/>
</dbReference>
<comment type="function">
    <text evidence="4">Inhibits the enzyme activity of ATPase.</text>
</comment>
<dbReference type="Gene3D" id="1.20.5.500">
    <property type="entry name" value="Single helix bin"/>
    <property type="match status" value="1"/>
</dbReference>
<evidence type="ECO:0000256" key="5">
    <source>
        <dbReference type="SAM" id="Coils"/>
    </source>
</evidence>
<dbReference type="EMBL" id="JBEVYD010000005">
    <property type="protein sequence ID" value="KAL3232904.1"/>
    <property type="molecule type" value="Genomic_DNA"/>
</dbReference>
<evidence type="ECO:0000256" key="1">
    <source>
        <dbReference type="ARBA" id="ARBA00004173"/>
    </source>
</evidence>
<comment type="subcellular location">
    <subcellularLocation>
        <location evidence="1">Mitochondrion</location>
    </subcellularLocation>
</comment>
<reference evidence="6 7" key="1">
    <citation type="submission" date="2024-05" db="EMBL/GenBank/DDBJ databases">
        <title>Long read based assembly of the Candida bracarensis genome reveals expanded adhesin content.</title>
        <authorList>
            <person name="Marcet-Houben M."/>
            <person name="Ksiezopolska E."/>
            <person name="Gabaldon T."/>
        </authorList>
    </citation>
    <scope>NUCLEOTIDE SEQUENCE [LARGE SCALE GENOMIC DNA]</scope>
    <source>
        <strain evidence="6 7">CBM6</strain>
    </source>
</reference>
<comment type="caution">
    <text evidence="6">The sequence shown here is derived from an EMBL/GenBank/DDBJ whole genome shotgun (WGS) entry which is preliminary data.</text>
</comment>
<organism evidence="6 7">
    <name type="scientific">Nakaseomyces bracarensis</name>
    <dbReference type="NCBI Taxonomy" id="273131"/>
    <lineage>
        <taxon>Eukaryota</taxon>
        <taxon>Fungi</taxon>
        <taxon>Dikarya</taxon>
        <taxon>Ascomycota</taxon>
        <taxon>Saccharomycotina</taxon>
        <taxon>Saccharomycetes</taxon>
        <taxon>Saccharomycetales</taxon>
        <taxon>Saccharomycetaceae</taxon>
        <taxon>Nakaseomyces</taxon>
    </lineage>
</organism>
<evidence type="ECO:0000313" key="6">
    <source>
        <dbReference type="EMBL" id="KAL3232904.1"/>
    </source>
</evidence>
<dbReference type="InterPro" id="IPR007648">
    <property type="entry name" value="ATPase_inhibitor_mt"/>
</dbReference>
<keyword evidence="5" id="KW-0175">Coiled coil</keyword>
<accession>A0ABR4NVZ9</accession>
<comment type="similarity">
    <text evidence="2 4">Belongs to the ATPase inhibitor family.</text>
</comment>
<gene>
    <name evidence="6" type="ORF">RNJ44_04820</name>
</gene>
<keyword evidence="3" id="KW-0496">Mitochondrion</keyword>
<evidence type="ECO:0000256" key="2">
    <source>
        <dbReference type="ARBA" id="ARBA00010901"/>
    </source>
</evidence>
<feature type="coiled-coil region" evidence="5">
    <location>
        <begin position="58"/>
        <end position="92"/>
    </location>
</feature>
<keyword evidence="7" id="KW-1185">Reference proteome</keyword>
<evidence type="ECO:0000313" key="7">
    <source>
        <dbReference type="Proteomes" id="UP001623330"/>
    </source>
</evidence>
<sequence length="92" mass="10697">MLRQTANTLKQSRNITPCYNVMRTYSNMPPPVGGYSSNGGSGDSFNKREKAAEDYFIKQHEKEQLRNLKEQLKHHKEQAQDLEEKIEKITKN</sequence>
<protein>
    <recommendedName>
        <fullName evidence="4">ATPase inhibitor, mitochondrial</fullName>
    </recommendedName>
</protein>
<dbReference type="Proteomes" id="UP001623330">
    <property type="component" value="Unassembled WGS sequence"/>
</dbReference>
<evidence type="ECO:0000256" key="3">
    <source>
        <dbReference type="ARBA" id="ARBA00023128"/>
    </source>
</evidence>
<evidence type="ECO:0000256" key="4">
    <source>
        <dbReference type="RuleBase" id="RU368087"/>
    </source>
</evidence>
<proteinExistence type="inferred from homology"/>